<dbReference type="STRING" id="4540.A0A3L6T443"/>
<dbReference type="GO" id="GO:0120330">
    <property type="term" value="C:rixosome complex"/>
    <property type="evidence" value="ECO:0007669"/>
    <property type="project" value="TreeGrafter"/>
</dbReference>
<name>A0A3L6T443_PANMI</name>
<keyword evidence="3" id="KW-1185">Reference proteome</keyword>
<accession>A0A3L6T443</accession>
<evidence type="ECO:0000313" key="3">
    <source>
        <dbReference type="Proteomes" id="UP000275267"/>
    </source>
</evidence>
<dbReference type="EMBL" id="PQIB02000002">
    <property type="protein sequence ID" value="RLN33011.1"/>
    <property type="molecule type" value="Genomic_DNA"/>
</dbReference>
<dbReference type="PANTHER" id="PTHR18763:SF3">
    <property type="entry name" value="OS09G0477800 PROTEIN"/>
    <property type="match status" value="1"/>
</dbReference>
<reference evidence="3" key="1">
    <citation type="journal article" date="2019" name="Nat. Commun.">
        <title>The genome of broomcorn millet.</title>
        <authorList>
            <person name="Zou C."/>
            <person name="Miki D."/>
            <person name="Li D."/>
            <person name="Tang Q."/>
            <person name="Xiao L."/>
            <person name="Rajput S."/>
            <person name="Deng P."/>
            <person name="Jia W."/>
            <person name="Huang R."/>
            <person name="Zhang M."/>
            <person name="Sun Y."/>
            <person name="Hu J."/>
            <person name="Fu X."/>
            <person name="Schnable P.S."/>
            <person name="Li F."/>
            <person name="Zhang H."/>
            <person name="Feng B."/>
            <person name="Zhu X."/>
            <person name="Liu R."/>
            <person name="Schnable J.C."/>
            <person name="Zhu J.-K."/>
            <person name="Zhang H."/>
        </authorList>
    </citation>
    <scope>NUCLEOTIDE SEQUENCE [LARGE SCALE GENOMIC DNA]</scope>
</reference>
<comment type="caution">
    <text evidence="2">The sequence shown here is derived from an EMBL/GenBank/DDBJ whole genome shotgun (WGS) entry which is preliminary data.</text>
</comment>
<dbReference type="AlphaFoldDB" id="A0A3L6T443"/>
<feature type="region of interest" description="Disordered" evidence="1">
    <location>
        <begin position="149"/>
        <end position="180"/>
    </location>
</feature>
<feature type="compositionally biased region" description="Polar residues" evidence="1">
    <location>
        <begin position="149"/>
        <end position="163"/>
    </location>
</feature>
<dbReference type="InterPro" id="IPR001680">
    <property type="entry name" value="WD40_rpt"/>
</dbReference>
<organism evidence="2 3">
    <name type="scientific">Panicum miliaceum</name>
    <name type="common">Proso millet</name>
    <name type="synonym">Broomcorn millet</name>
    <dbReference type="NCBI Taxonomy" id="4540"/>
    <lineage>
        <taxon>Eukaryota</taxon>
        <taxon>Viridiplantae</taxon>
        <taxon>Streptophyta</taxon>
        <taxon>Embryophyta</taxon>
        <taxon>Tracheophyta</taxon>
        <taxon>Spermatophyta</taxon>
        <taxon>Magnoliopsida</taxon>
        <taxon>Liliopsida</taxon>
        <taxon>Poales</taxon>
        <taxon>Poaceae</taxon>
        <taxon>PACMAD clade</taxon>
        <taxon>Panicoideae</taxon>
        <taxon>Panicodae</taxon>
        <taxon>Paniceae</taxon>
        <taxon>Panicinae</taxon>
        <taxon>Panicum</taxon>
        <taxon>Panicum sect. Panicum</taxon>
    </lineage>
</organism>
<dbReference type="GO" id="GO:0006261">
    <property type="term" value="P:DNA-templated DNA replication"/>
    <property type="evidence" value="ECO:0007669"/>
    <property type="project" value="TreeGrafter"/>
</dbReference>
<dbReference type="GO" id="GO:0005656">
    <property type="term" value="C:nuclear pre-replicative complex"/>
    <property type="evidence" value="ECO:0007669"/>
    <property type="project" value="TreeGrafter"/>
</dbReference>
<dbReference type="OrthoDB" id="756370at2759"/>
<evidence type="ECO:0000313" key="2">
    <source>
        <dbReference type="EMBL" id="RLN33011.1"/>
    </source>
</evidence>
<gene>
    <name evidence="2" type="ORF">C2845_PM03G00840</name>
</gene>
<feature type="compositionally biased region" description="Basic residues" evidence="1">
    <location>
        <begin position="169"/>
        <end position="180"/>
    </location>
</feature>
<protein>
    <submittedName>
        <fullName evidence="2">Protein ROOT INITIATION DEFECTIVE 3-like</fullName>
    </submittedName>
</protein>
<dbReference type="Proteomes" id="UP000275267">
    <property type="component" value="Unassembled WGS sequence"/>
</dbReference>
<dbReference type="SUPFAM" id="SSF50978">
    <property type="entry name" value="WD40 repeat-like"/>
    <property type="match status" value="1"/>
</dbReference>
<dbReference type="Gene3D" id="2.130.10.10">
    <property type="entry name" value="YVTN repeat-like/Quinoprotein amine dehydrogenase"/>
    <property type="match status" value="1"/>
</dbReference>
<dbReference type="GO" id="GO:0006364">
    <property type="term" value="P:rRNA processing"/>
    <property type="evidence" value="ECO:0007669"/>
    <property type="project" value="TreeGrafter"/>
</dbReference>
<dbReference type="Pfam" id="PF00400">
    <property type="entry name" value="WD40"/>
    <property type="match status" value="1"/>
</dbReference>
<proteinExistence type="predicted"/>
<dbReference type="PANTHER" id="PTHR18763">
    <property type="entry name" value="WD-REPEAT PROTEIN 18"/>
    <property type="match status" value="1"/>
</dbReference>
<dbReference type="SMART" id="SM00320">
    <property type="entry name" value="WD40"/>
    <property type="match status" value="2"/>
</dbReference>
<dbReference type="InterPro" id="IPR036322">
    <property type="entry name" value="WD40_repeat_dom_sf"/>
</dbReference>
<dbReference type="InterPro" id="IPR045227">
    <property type="entry name" value="WDR18/Ipi3/RID3"/>
</dbReference>
<evidence type="ECO:0000256" key="1">
    <source>
        <dbReference type="SAM" id="MobiDB-lite"/>
    </source>
</evidence>
<sequence length="180" mass="18873">MGGNRRAATTPGISRHGKALYRVWYRAKYLTETGRKLLNGQWGWIVCPVIRVLDVDDAGGASSSADLAIYRVSAYVAPVTCVACGRGGCNAAVASASADGTCKVWRLADGAHLRTLALPCAALSLALDPTSSSLYAGCSDGRVHVASLNSPGTNAVTATTSHASESERRHRQRRGGRRGC</sequence>
<dbReference type="InterPro" id="IPR015943">
    <property type="entry name" value="WD40/YVTN_repeat-like_dom_sf"/>
</dbReference>